<sequence>MKTDGEIKEAMDALYKISGDKQAIWLAEMREKALMDEQSRLKGATKEGIDIGKKEGLKETIIDNLCDHGKVPINIIETINKQDSMEILKQWNKISVVAESIEEFEEKIK</sequence>
<evidence type="ECO:0000313" key="2">
    <source>
        <dbReference type="Proteomes" id="UP001058074"/>
    </source>
</evidence>
<evidence type="ECO:0000313" key="1">
    <source>
        <dbReference type="EMBL" id="GKX66355.1"/>
    </source>
</evidence>
<reference evidence="1" key="1">
    <citation type="journal article" date="2025" name="Int. J. Syst. Evol. Microbiol.">
        <title>Inconstantimicrobium mannanitabidum sp. nov., a novel member of the family Clostridiaceae isolated from anoxic soil under the treatment of reductive soil disinfestation.</title>
        <authorList>
            <person name="Ueki A."/>
            <person name="Tonouchi A."/>
            <person name="Honma S."/>
            <person name="Kaku N."/>
            <person name="Ueki K."/>
        </authorList>
    </citation>
    <scope>NUCLEOTIDE SEQUENCE</scope>
    <source>
        <strain evidence="1">TW13</strain>
    </source>
</reference>
<dbReference type="EMBL" id="BROD01000001">
    <property type="protein sequence ID" value="GKX66355.1"/>
    <property type="molecule type" value="Genomic_DNA"/>
</dbReference>
<name>A0ACB5RB67_9CLOT</name>
<protein>
    <submittedName>
        <fullName evidence="1">Uncharacterized protein</fullName>
    </submittedName>
</protein>
<comment type="caution">
    <text evidence="1">The sequence shown here is derived from an EMBL/GenBank/DDBJ whole genome shotgun (WGS) entry which is preliminary data.</text>
</comment>
<gene>
    <name evidence="1" type="ORF">rsdtw13_16130</name>
</gene>
<proteinExistence type="predicted"/>
<organism evidence="1 2">
    <name type="scientific">Inconstantimicrobium mannanitabidum</name>
    <dbReference type="NCBI Taxonomy" id="1604901"/>
    <lineage>
        <taxon>Bacteria</taxon>
        <taxon>Bacillati</taxon>
        <taxon>Bacillota</taxon>
        <taxon>Clostridia</taxon>
        <taxon>Eubacteriales</taxon>
        <taxon>Clostridiaceae</taxon>
        <taxon>Inconstantimicrobium</taxon>
    </lineage>
</organism>
<dbReference type="Proteomes" id="UP001058074">
    <property type="component" value="Unassembled WGS sequence"/>
</dbReference>
<accession>A0ACB5RB67</accession>
<keyword evidence="2" id="KW-1185">Reference proteome</keyword>